<gene>
    <name evidence="6" type="ORF">TPAB3V08_LOCUS12670</name>
</gene>
<evidence type="ECO:0000256" key="3">
    <source>
        <dbReference type="ARBA" id="ARBA00022729"/>
    </source>
</evidence>
<comment type="subcellular location">
    <subcellularLocation>
        <location evidence="1">Membrane</location>
        <topology evidence="1">Single-pass type I membrane protein</topology>
    </subcellularLocation>
</comment>
<protein>
    <submittedName>
        <fullName evidence="6">Uncharacterized protein</fullName>
    </submittedName>
</protein>
<evidence type="ECO:0000256" key="1">
    <source>
        <dbReference type="ARBA" id="ARBA00004479"/>
    </source>
</evidence>
<dbReference type="EMBL" id="CAJPIN010046243">
    <property type="protein sequence ID" value="CAG2065727.1"/>
    <property type="molecule type" value="Genomic_DNA"/>
</dbReference>
<reference evidence="6" key="1">
    <citation type="submission" date="2021-03" db="EMBL/GenBank/DDBJ databases">
        <authorList>
            <person name="Tran Van P."/>
        </authorList>
    </citation>
    <scope>NUCLEOTIDE SEQUENCE</scope>
</reference>
<keyword evidence="7" id="KW-1185">Reference proteome</keyword>
<evidence type="ECO:0000313" key="7">
    <source>
        <dbReference type="Proteomes" id="UP001153148"/>
    </source>
</evidence>
<evidence type="ECO:0000256" key="2">
    <source>
        <dbReference type="ARBA" id="ARBA00022692"/>
    </source>
</evidence>
<evidence type="ECO:0000313" key="6">
    <source>
        <dbReference type="EMBL" id="CAG2065727.1"/>
    </source>
</evidence>
<keyword evidence="4 5" id="KW-1133">Transmembrane helix</keyword>
<evidence type="ECO:0000256" key="4">
    <source>
        <dbReference type="ARBA" id="ARBA00022989"/>
    </source>
</evidence>
<accession>A0ABN7PHL6</accession>
<comment type="caution">
    <text evidence="6">The sequence shown here is derived from an EMBL/GenBank/DDBJ whole genome shotgun (WGS) entry which is preliminary data.</text>
</comment>
<evidence type="ECO:0000256" key="5">
    <source>
        <dbReference type="SAM" id="Phobius"/>
    </source>
</evidence>
<keyword evidence="5" id="KW-0472">Membrane</keyword>
<keyword evidence="2 5" id="KW-0812">Transmembrane</keyword>
<dbReference type="InterPro" id="IPR031152">
    <property type="entry name" value="PLXDC"/>
</dbReference>
<sequence>MHMCKNSIMLKEEETRSHYTCYWCPHANRCSNGLDRLRQDWLTRGCDTSALDTSEQCPAIEEINKSVNAGHTRSPQQVIVNDRTKSGHIPGILAITIILAVCGALGLWIMYAYRNPHTASGQFLIRVMSLKSLLSLFAVEH</sequence>
<organism evidence="6 7">
    <name type="scientific">Timema podura</name>
    <name type="common">Walking stick</name>
    <dbReference type="NCBI Taxonomy" id="61482"/>
    <lineage>
        <taxon>Eukaryota</taxon>
        <taxon>Metazoa</taxon>
        <taxon>Ecdysozoa</taxon>
        <taxon>Arthropoda</taxon>
        <taxon>Hexapoda</taxon>
        <taxon>Insecta</taxon>
        <taxon>Pterygota</taxon>
        <taxon>Neoptera</taxon>
        <taxon>Polyneoptera</taxon>
        <taxon>Phasmatodea</taxon>
        <taxon>Timematodea</taxon>
        <taxon>Timematoidea</taxon>
        <taxon>Timematidae</taxon>
        <taxon>Timema</taxon>
    </lineage>
</organism>
<dbReference type="PANTHER" id="PTHR13055">
    <property type="entry name" value="TUMOR ENDOTHELIAL MARKER 7 RELATED"/>
    <property type="match status" value="1"/>
</dbReference>
<feature type="transmembrane region" description="Helical" evidence="5">
    <location>
        <begin position="92"/>
        <end position="113"/>
    </location>
</feature>
<keyword evidence="3" id="KW-0732">Signal</keyword>
<name>A0ABN7PHL6_TIMPD</name>
<proteinExistence type="predicted"/>
<dbReference type="Proteomes" id="UP001153148">
    <property type="component" value="Unassembled WGS sequence"/>
</dbReference>
<dbReference type="PANTHER" id="PTHR13055:SF12">
    <property type="entry name" value="LD40707P"/>
    <property type="match status" value="1"/>
</dbReference>